<evidence type="ECO:0000256" key="4">
    <source>
        <dbReference type="ARBA" id="ARBA00023136"/>
    </source>
</evidence>
<dbReference type="GO" id="GO:0016020">
    <property type="term" value="C:membrane"/>
    <property type="evidence" value="ECO:0007669"/>
    <property type="project" value="UniProtKB-SubCell"/>
</dbReference>
<dbReference type="EMBL" id="JACASE010000005">
    <property type="protein sequence ID" value="KAF6466448.1"/>
    <property type="molecule type" value="Genomic_DNA"/>
</dbReference>
<comment type="subcellular location">
    <subcellularLocation>
        <location evidence="1">Membrane</location>
        <topology evidence="1">Multi-pass membrane protein</topology>
    </subcellularLocation>
</comment>
<gene>
    <name evidence="6" type="ORF">HJG63_013604</name>
</gene>
<evidence type="ECO:0000256" key="3">
    <source>
        <dbReference type="ARBA" id="ARBA00022989"/>
    </source>
</evidence>
<evidence type="ECO:0000313" key="7">
    <source>
        <dbReference type="Proteomes" id="UP000593571"/>
    </source>
</evidence>
<keyword evidence="2 5" id="KW-0812">Transmembrane</keyword>
<protein>
    <submittedName>
        <fullName evidence="6">Membrane spanning 4-domains A13</fullName>
    </submittedName>
</protein>
<dbReference type="AlphaFoldDB" id="A0A7J8H2Q4"/>
<dbReference type="InterPro" id="IPR007237">
    <property type="entry name" value="CD20-like"/>
</dbReference>
<evidence type="ECO:0000313" key="6">
    <source>
        <dbReference type="EMBL" id="KAF6466448.1"/>
    </source>
</evidence>
<reference evidence="6 7" key="1">
    <citation type="journal article" date="2020" name="Nature">
        <title>Six reference-quality genomes reveal evolution of bat adaptations.</title>
        <authorList>
            <person name="Jebb D."/>
            <person name="Huang Z."/>
            <person name="Pippel M."/>
            <person name="Hughes G.M."/>
            <person name="Lavrichenko K."/>
            <person name="Devanna P."/>
            <person name="Winkler S."/>
            <person name="Jermiin L.S."/>
            <person name="Skirmuntt E.C."/>
            <person name="Katzourakis A."/>
            <person name="Burkitt-Gray L."/>
            <person name="Ray D.A."/>
            <person name="Sullivan K.A.M."/>
            <person name="Roscito J.G."/>
            <person name="Kirilenko B.M."/>
            <person name="Davalos L.M."/>
            <person name="Corthals A.P."/>
            <person name="Power M.L."/>
            <person name="Jones G."/>
            <person name="Ransome R.D."/>
            <person name="Dechmann D.K.N."/>
            <person name="Locatelli A.G."/>
            <person name="Puechmaille S.J."/>
            <person name="Fedrigo O."/>
            <person name="Jarvis E.D."/>
            <person name="Hiller M."/>
            <person name="Vernes S.C."/>
            <person name="Myers E.W."/>
            <person name="Teeling E.C."/>
        </authorList>
    </citation>
    <scope>NUCLEOTIDE SEQUENCE [LARGE SCALE GENOMIC DNA]</scope>
    <source>
        <strain evidence="6">MRouAeg1</strain>
        <tissue evidence="6">Muscle</tissue>
    </source>
</reference>
<evidence type="ECO:0000256" key="5">
    <source>
        <dbReference type="SAM" id="Phobius"/>
    </source>
</evidence>
<organism evidence="6 7">
    <name type="scientific">Rousettus aegyptiacus</name>
    <name type="common">Egyptian fruit bat</name>
    <name type="synonym">Pteropus aegyptiacus</name>
    <dbReference type="NCBI Taxonomy" id="9407"/>
    <lineage>
        <taxon>Eukaryota</taxon>
        <taxon>Metazoa</taxon>
        <taxon>Chordata</taxon>
        <taxon>Craniata</taxon>
        <taxon>Vertebrata</taxon>
        <taxon>Euteleostomi</taxon>
        <taxon>Mammalia</taxon>
        <taxon>Eutheria</taxon>
        <taxon>Laurasiatheria</taxon>
        <taxon>Chiroptera</taxon>
        <taxon>Yinpterochiroptera</taxon>
        <taxon>Pteropodoidea</taxon>
        <taxon>Pteropodidae</taxon>
        <taxon>Rousettinae</taxon>
        <taxon>Rousettus</taxon>
    </lineage>
</organism>
<evidence type="ECO:0000256" key="1">
    <source>
        <dbReference type="ARBA" id="ARBA00004141"/>
    </source>
</evidence>
<feature type="transmembrane region" description="Helical" evidence="5">
    <location>
        <begin position="12"/>
        <end position="29"/>
    </location>
</feature>
<proteinExistence type="predicted"/>
<dbReference type="Proteomes" id="UP000593571">
    <property type="component" value="Unassembled WGS sequence"/>
</dbReference>
<keyword evidence="3 5" id="KW-1133">Transmembrane helix</keyword>
<accession>A0A7J8H2Q4</accession>
<keyword evidence="4 5" id="KW-0472">Membrane</keyword>
<feature type="transmembrane region" description="Helical" evidence="5">
    <location>
        <begin position="87"/>
        <end position="106"/>
    </location>
</feature>
<comment type="caution">
    <text evidence="6">The sequence shown here is derived from an EMBL/GenBank/DDBJ whole genome shotgun (WGS) entry which is preliminary data.</text>
</comment>
<name>A0A7J8H2Q4_ROUAE</name>
<dbReference type="Pfam" id="PF04103">
    <property type="entry name" value="CD20"/>
    <property type="match status" value="1"/>
</dbReference>
<evidence type="ECO:0000256" key="2">
    <source>
        <dbReference type="ARBA" id="ARBA00022692"/>
    </source>
</evidence>
<sequence>MAPGSPDFDWHLSHLYVFIISGVFLIRVAKHPSQRLVVLALITNIFCVITAFIAVVLTVIELSKFHSVSYKNYGQAKLGREVSRVLLFSYPLELALAFTYSIFGCIDLSRRNEEALTTITEEAESAF</sequence>
<keyword evidence="7" id="KW-1185">Reference proteome</keyword>
<feature type="transmembrane region" description="Helical" evidence="5">
    <location>
        <begin position="36"/>
        <end position="60"/>
    </location>
</feature>